<evidence type="ECO:0000313" key="2">
    <source>
        <dbReference type="Proteomes" id="UP001164693"/>
    </source>
</evidence>
<name>A0ABY7JZM5_9ACTN</name>
<proteinExistence type="predicted"/>
<accession>A0ABY7JZM5</accession>
<keyword evidence="2" id="KW-1185">Reference proteome</keyword>
<dbReference type="InterPro" id="IPR000462">
    <property type="entry name" value="CDP-OH_P_trans"/>
</dbReference>
<dbReference type="InterPro" id="IPR043130">
    <property type="entry name" value="CDP-OH_PTrfase_TM_dom"/>
</dbReference>
<protein>
    <submittedName>
        <fullName evidence="1">CDP-alcohol phosphatidyltransferase family protein</fullName>
    </submittedName>
</protein>
<dbReference type="RefSeq" id="WP_269443312.1">
    <property type="nucleotide sequence ID" value="NZ_CP097463.1"/>
</dbReference>
<dbReference type="Proteomes" id="UP001164693">
    <property type="component" value="Chromosome"/>
</dbReference>
<evidence type="ECO:0000313" key="1">
    <source>
        <dbReference type="EMBL" id="WAX56777.1"/>
    </source>
</evidence>
<sequence>MEPPAAGWSALHHGLDPAAVPLLRPWLSLIWRLARPLAALRVPPTALTAVGVVLAADAVLFAARLPWIALALVLLSALCDGLDGAVAMLSRRVSAFGSVADKTADRIADCAFAAVLWRCGAPWPLALAAGALSLAHEGIRLVLGGRRLARITVAERPTRVICAALACACAGVSPATWPPAVCAGVWAGLAVIGLAQLVVR</sequence>
<reference evidence="1" key="1">
    <citation type="submission" date="2022-05" db="EMBL/GenBank/DDBJ databases">
        <title>Jatrophihabitans sp. SB3-54 whole genome sequence.</title>
        <authorList>
            <person name="Suh M.K."/>
            <person name="Eom M.K."/>
            <person name="Kim J.S."/>
            <person name="Kim H.S."/>
            <person name="Do H.E."/>
            <person name="Shin Y.K."/>
            <person name="Lee J.-S."/>
        </authorList>
    </citation>
    <scope>NUCLEOTIDE SEQUENCE</scope>
    <source>
        <strain evidence="1">SB3-54</strain>
    </source>
</reference>
<organism evidence="1 2">
    <name type="scientific">Jatrophihabitans cynanchi</name>
    <dbReference type="NCBI Taxonomy" id="2944128"/>
    <lineage>
        <taxon>Bacteria</taxon>
        <taxon>Bacillati</taxon>
        <taxon>Actinomycetota</taxon>
        <taxon>Actinomycetes</taxon>
        <taxon>Jatrophihabitantales</taxon>
        <taxon>Jatrophihabitantaceae</taxon>
        <taxon>Jatrophihabitans</taxon>
    </lineage>
</organism>
<dbReference type="EMBL" id="CP097463">
    <property type="protein sequence ID" value="WAX56777.1"/>
    <property type="molecule type" value="Genomic_DNA"/>
</dbReference>
<dbReference type="Pfam" id="PF01066">
    <property type="entry name" value="CDP-OH_P_transf"/>
    <property type="match status" value="1"/>
</dbReference>
<gene>
    <name evidence="1" type="ORF">M6B22_19960</name>
</gene>
<dbReference type="Gene3D" id="1.20.120.1760">
    <property type="match status" value="1"/>
</dbReference>